<proteinExistence type="predicted"/>
<reference evidence="2" key="2">
    <citation type="submission" date="2020-09" db="EMBL/GenBank/DDBJ databases">
        <authorList>
            <person name="Sun Q."/>
            <person name="Kim S."/>
        </authorList>
    </citation>
    <scope>NUCLEOTIDE SEQUENCE</scope>
    <source>
        <strain evidence="2">KCTC 12988</strain>
    </source>
</reference>
<evidence type="ECO:0000313" key="2">
    <source>
        <dbReference type="EMBL" id="GHC41356.1"/>
    </source>
</evidence>
<evidence type="ECO:0000313" key="3">
    <source>
        <dbReference type="Proteomes" id="UP000644507"/>
    </source>
</evidence>
<protein>
    <submittedName>
        <fullName evidence="2">Uncharacterized protein</fullName>
    </submittedName>
</protein>
<dbReference type="EMBL" id="BMXI01000001">
    <property type="protein sequence ID" value="GHC41356.1"/>
    <property type="molecule type" value="Genomic_DNA"/>
</dbReference>
<dbReference type="Proteomes" id="UP000644507">
    <property type="component" value="Unassembled WGS sequence"/>
</dbReference>
<feature type="region of interest" description="Disordered" evidence="1">
    <location>
        <begin position="1"/>
        <end position="23"/>
    </location>
</feature>
<keyword evidence="3" id="KW-1185">Reference proteome</keyword>
<comment type="caution">
    <text evidence="2">The sequence shown here is derived from an EMBL/GenBank/DDBJ whole genome shotgun (WGS) entry which is preliminary data.</text>
</comment>
<organism evidence="2 3">
    <name type="scientific">Roseibacillus persicicus</name>
    <dbReference type="NCBI Taxonomy" id="454148"/>
    <lineage>
        <taxon>Bacteria</taxon>
        <taxon>Pseudomonadati</taxon>
        <taxon>Verrucomicrobiota</taxon>
        <taxon>Verrucomicrobiia</taxon>
        <taxon>Verrucomicrobiales</taxon>
        <taxon>Verrucomicrobiaceae</taxon>
        <taxon>Roseibacillus</taxon>
    </lineage>
</organism>
<feature type="compositionally biased region" description="Basic and acidic residues" evidence="1">
    <location>
        <begin position="1"/>
        <end position="12"/>
    </location>
</feature>
<name>A0A918TEQ5_9BACT</name>
<reference evidence="2" key="1">
    <citation type="journal article" date="2014" name="Int. J. Syst. Evol. Microbiol.">
        <title>Complete genome sequence of Corynebacterium casei LMG S-19264T (=DSM 44701T), isolated from a smear-ripened cheese.</title>
        <authorList>
            <consortium name="US DOE Joint Genome Institute (JGI-PGF)"/>
            <person name="Walter F."/>
            <person name="Albersmeier A."/>
            <person name="Kalinowski J."/>
            <person name="Ruckert C."/>
        </authorList>
    </citation>
    <scope>NUCLEOTIDE SEQUENCE</scope>
    <source>
        <strain evidence="2">KCTC 12988</strain>
    </source>
</reference>
<accession>A0A918TEQ5</accession>
<dbReference type="AlphaFoldDB" id="A0A918TEQ5"/>
<gene>
    <name evidence="2" type="ORF">GCM10007100_02600</name>
</gene>
<evidence type="ECO:0000256" key="1">
    <source>
        <dbReference type="SAM" id="MobiDB-lite"/>
    </source>
</evidence>
<sequence>MADRVKKSERGPAETNPRSWEQQRTSHCWDIFKDTPDSDFVTRFVTFSEKI</sequence>